<keyword evidence="1" id="KW-1133">Transmembrane helix</keyword>
<organism evidence="2">
    <name type="scientific">hydrothermal vent metagenome</name>
    <dbReference type="NCBI Taxonomy" id="652676"/>
    <lineage>
        <taxon>unclassified sequences</taxon>
        <taxon>metagenomes</taxon>
        <taxon>ecological metagenomes</taxon>
    </lineage>
</organism>
<keyword evidence="1" id="KW-0472">Membrane</keyword>
<accession>A0A3B0WI56</accession>
<evidence type="ECO:0000256" key="1">
    <source>
        <dbReference type="SAM" id="Phobius"/>
    </source>
</evidence>
<keyword evidence="1" id="KW-0812">Transmembrane</keyword>
<dbReference type="InterPro" id="IPR058240">
    <property type="entry name" value="rSAM_sf"/>
</dbReference>
<reference evidence="2" key="1">
    <citation type="submission" date="2018-06" db="EMBL/GenBank/DDBJ databases">
        <authorList>
            <person name="Zhirakovskaya E."/>
        </authorList>
    </citation>
    <scope>NUCLEOTIDE SEQUENCE</scope>
</reference>
<sequence length="594" mass="67525">MHASTRTIPTVTVQSGRPSSKIAISDDAQAEVRLAYLSSQRQRFKTEINRLTRGDMLLLLQNKTSAGESANQLSFLMSYVYAWCWLQQNVNADFQAEVLTTFTKGSQDFLIEMLLNSSSVSEFIDVYIDYWVTFQGPAQVQQQHCLDLLQQKGGVQSLSEYVESLWTSLDLFEQSFKIGYKDLAKQEKDRYADMLGAEDMARLALVDALPDKETLAPFDKLGIIPAMGCPQTCRHCMFIFRPLMKNTDDPAPLYQMIDELTTSVLFTGGDLTKQLDHFYTAISSMKNVITFAILLNGDFADSRDVTNRIMGKMAAAIRQRPITWPKAKVMLQISFDEFHQEVVVDRKGNLNERIPVTKIANIIEAAPKFGDEIQVCLLHKQVHLNFSMELFKKGVFARLVNELGRRGHQVQVLSSAPSSRLKRNPLDPETPAPLIKDATFILSEYPDVHMLLTSTTIDAYGRANMMELCEAVNERDLLKQMLAGEGTGGETFDKDLMFWFNGWATLFSAVHVCLGNVFEDGMETIRKRQIKDPLSNALNCFDLRLLDFYREKQNDFDEIIERSTSPHHLFHTITEDSSMRLHMTKRLIDEEGRL</sequence>
<dbReference type="InterPro" id="IPR007197">
    <property type="entry name" value="rSAM"/>
</dbReference>
<feature type="transmembrane region" description="Helical" evidence="1">
    <location>
        <begin position="496"/>
        <end position="518"/>
    </location>
</feature>
<proteinExistence type="predicted"/>
<evidence type="ECO:0000313" key="2">
    <source>
        <dbReference type="EMBL" id="VAW55525.1"/>
    </source>
</evidence>
<dbReference type="SFLD" id="SFLDS00029">
    <property type="entry name" value="Radical_SAM"/>
    <property type="match status" value="1"/>
</dbReference>
<dbReference type="AlphaFoldDB" id="A0A3B0WI56"/>
<name>A0A3B0WI56_9ZZZZ</name>
<dbReference type="SUPFAM" id="SSF102114">
    <property type="entry name" value="Radical SAM enzymes"/>
    <property type="match status" value="1"/>
</dbReference>
<gene>
    <name evidence="2" type="ORF">MNBD_GAMMA05-2100</name>
</gene>
<dbReference type="GO" id="GO:0051536">
    <property type="term" value="F:iron-sulfur cluster binding"/>
    <property type="evidence" value="ECO:0007669"/>
    <property type="project" value="InterPro"/>
</dbReference>
<protein>
    <submittedName>
        <fullName evidence="2">Uncharacterized protein</fullName>
    </submittedName>
</protein>
<dbReference type="GO" id="GO:0003824">
    <property type="term" value="F:catalytic activity"/>
    <property type="evidence" value="ECO:0007669"/>
    <property type="project" value="InterPro"/>
</dbReference>
<dbReference type="EMBL" id="UOFE01000049">
    <property type="protein sequence ID" value="VAW55525.1"/>
    <property type="molecule type" value="Genomic_DNA"/>
</dbReference>